<protein>
    <submittedName>
        <fullName evidence="1">Uncharacterized protein</fullName>
    </submittedName>
</protein>
<accession>A0A0E9QKR4</accession>
<organism evidence="1">
    <name type="scientific">Anguilla anguilla</name>
    <name type="common">European freshwater eel</name>
    <name type="synonym">Muraena anguilla</name>
    <dbReference type="NCBI Taxonomy" id="7936"/>
    <lineage>
        <taxon>Eukaryota</taxon>
        <taxon>Metazoa</taxon>
        <taxon>Chordata</taxon>
        <taxon>Craniata</taxon>
        <taxon>Vertebrata</taxon>
        <taxon>Euteleostomi</taxon>
        <taxon>Actinopterygii</taxon>
        <taxon>Neopterygii</taxon>
        <taxon>Teleostei</taxon>
        <taxon>Anguilliformes</taxon>
        <taxon>Anguillidae</taxon>
        <taxon>Anguilla</taxon>
    </lineage>
</organism>
<reference evidence="1" key="1">
    <citation type="submission" date="2014-11" db="EMBL/GenBank/DDBJ databases">
        <authorList>
            <person name="Amaro Gonzalez C."/>
        </authorList>
    </citation>
    <scope>NUCLEOTIDE SEQUENCE</scope>
</reference>
<proteinExistence type="predicted"/>
<evidence type="ECO:0000313" key="1">
    <source>
        <dbReference type="EMBL" id="JAH16930.1"/>
    </source>
</evidence>
<dbReference type="EMBL" id="GBXM01091647">
    <property type="protein sequence ID" value="JAH16930.1"/>
    <property type="molecule type" value="Transcribed_RNA"/>
</dbReference>
<dbReference type="AlphaFoldDB" id="A0A0E9QKR4"/>
<reference evidence="1" key="2">
    <citation type="journal article" date="2015" name="Fish Shellfish Immunol.">
        <title>Early steps in the European eel (Anguilla anguilla)-Vibrio vulnificus interaction in the gills: Role of the RtxA13 toxin.</title>
        <authorList>
            <person name="Callol A."/>
            <person name="Pajuelo D."/>
            <person name="Ebbesson L."/>
            <person name="Teles M."/>
            <person name="MacKenzie S."/>
            <person name="Amaro C."/>
        </authorList>
    </citation>
    <scope>NUCLEOTIDE SEQUENCE</scope>
</reference>
<name>A0A0E9QKR4_ANGAN</name>
<sequence>MQMTLQCWFRIRGLYRPWKTVWKSLSGLHQLKSIGTKVMLC</sequence>